<dbReference type="AlphaFoldDB" id="A0AAX4JAE4"/>
<dbReference type="FunFam" id="3.30.390.80:FF:000001">
    <property type="entry name" value="DNA repair protein RAD52 homolog"/>
    <property type="match status" value="1"/>
</dbReference>
<comment type="similarity">
    <text evidence="1">Belongs to the RAD52 family.</text>
</comment>
<protein>
    <submittedName>
        <fullName evidence="5">DNA repair and recombination protein RAD52 (RAD52)</fullName>
    </submittedName>
</protein>
<dbReference type="Proteomes" id="UP001334084">
    <property type="component" value="Chromosome 3"/>
</dbReference>
<evidence type="ECO:0000256" key="3">
    <source>
        <dbReference type="ARBA" id="ARBA00023172"/>
    </source>
</evidence>
<dbReference type="Gene3D" id="3.30.390.80">
    <property type="entry name" value="DNA repair protein Rad52/59/22"/>
    <property type="match status" value="1"/>
</dbReference>
<dbReference type="InterPro" id="IPR007232">
    <property type="entry name" value="Rad52_Rad59_Rad22"/>
</dbReference>
<keyword evidence="3" id="KW-0233">DNA recombination</keyword>
<sequence>MKSEKNFDSDEKSRISKLLNKKLAPEYISYRQGFNRTVVPYVEGWTVISLANQIFGFNGWSSQIIKMEIDYCDENDNKWCIGISCIVRISLKDGTSKEDVGFGSSENQRRKSEAYEKARKEAVTDALKRALRQYGNSLGNCCYDKNFINSVKKIEKKERDYINAKDLYRKENNASFSKRAKKKDEDSMDFEAFTLSNN</sequence>
<keyword evidence="4" id="KW-0234">DNA repair</keyword>
<keyword evidence="6" id="KW-1185">Reference proteome</keyword>
<reference evidence="5" key="1">
    <citation type="journal article" date="2024" name="BMC Genomics">
        <title>Functional annotation of a divergent genome using sequence and structure-based similarity.</title>
        <authorList>
            <person name="Svedberg D."/>
            <person name="Winiger R.R."/>
            <person name="Berg A."/>
            <person name="Sharma H."/>
            <person name="Tellgren-Roth C."/>
            <person name="Debrunner-Vossbrinck B.A."/>
            <person name="Vossbrinck C.R."/>
            <person name="Barandun J."/>
        </authorList>
    </citation>
    <scope>NUCLEOTIDE SEQUENCE</scope>
    <source>
        <strain evidence="5">Illinois isolate</strain>
    </source>
</reference>
<dbReference type="RefSeq" id="XP_065329017.1">
    <property type="nucleotide sequence ID" value="XM_065472945.1"/>
</dbReference>
<dbReference type="GO" id="GO:0005634">
    <property type="term" value="C:nucleus"/>
    <property type="evidence" value="ECO:0007669"/>
    <property type="project" value="TreeGrafter"/>
</dbReference>
<proteinExistence type="inferred from homology"/>
<dbReference type="PANTHER" id="PTHR12132">
    <property type="entry name" value="DNA REPAIR AND RECOMBINATION PROTEIN RAD52, RAD59"/>
    <property type="match status" value="1"/>
</dbReference>
<evidence type="ECO:0000256" key="4">
    <source>
        <dbReference type="ARBA" id="ARBA00023204"/>
    </source>
</evidence>
<evidence type="ECO:0000313" key="5">
    <source>
        <dbReference type="EMBL" id="WUR02872.1"/>
    </source>
</evidence>
<dbReference type="InterPro" id="IPR042525">
    <property type="entry name" value="Rad52_Rad59_Rad22_sf"/>
</dbReference>
<dbReference type="KEGG" id="vnx:VNE69_03093"/>
<evidence type="ECO:0000313" key="6">
    <source>
        <dbReference type="Proteomes" id="UP001334084"/>
    </source>
</evidence>
<name>A0AAX4JAE4_9MICR</name>
<evidence type="ECO:0000256" key="2">
    <source>
        <dbReference type="ARBA" id="ARBA00022763"/>
    </source>
</evidence>
<dbReference type="InterPro" id="IPR041247">
    <property type="entry name" value="Rad52_fam"/>
</dbReference>
<dbReference type="GO" id="GO:0000724">
    <property type="term" value="P:double-strand break repair via homologous recombination"/>
    <property type="evidence" value="ECO:0007669"/>
    <property type="project" value="UniProtKB-ARBA"/>
</dbReference>
<dbReference type="EMBL" id="CP142728">
    <property type="protein sequence ID" value="WUR02872.1"/>
    <property type="molecule type" value="Genomic_DNA"/>
</dbReference>
<gene>
    <name evidence="5" type="ORF">VNE69_03093</name>
</gene>
<evidence type="ECO:0000256" key="1">
    <source>
        <dbReference type="ARBA" id="ARBA00006638"/>
    </source>
</evidence>
<accession>A0AAX4JAE4</accession>
<dbReference type="GO" id="GO:0045002">
    <property type="term" value="P:double-strand break repair via single-strand annealing"/>
    <property type="evidence" value="ECO:0007669"/>
    <property type="project" value="TreeGrafter"/>
</dbReference>
<dbReference type="SUPFAM" id="SSF54768">
    <property type="entry name" value="dsRNA-binding domain-like"/>
    <property type="match status" value="1"/>
</dbReference>
<dbReference type="GeneID" id="90540689"/>
<dbReference type="Pfam" id="PF04098">
    <property type="entry name" value="Rad52_Rad22"/>
    <property type="match status" value="1"/>
</dbReference>
<dbReference type="GO" id="GO:0003697">
    <property type="term" value="F:single-stranded DNA binding"/>
    <property type="evidence" value="ECO:0007669"/>
    <property type="project" value="UniProtKB-ARBA"/>
</dbReference>
<organism evidence="5 6">
    <name type="scientific">Vairimorpha necatrix</name>
    <dbReference type="NCBI Taxonomy" id="6039"/>
    <lineage>
        <taxon>Eukaryota</taxon>
        <taxon>Fungi</taxon>
        <taxon>Fungi incertae sedis</taxon>
        <taxon>Microsporidia</taxon>
        <taxon>Nosematidae</taxon>
        <taxon>Vairimorpha</taxon>
    </lineage>
</organism>
<keyword evidence="2" id="KW-0227">DNA damage</keyword>
<dbReference type="GO" id="GO:0006312">
    <property type="term" value="P:mitotic recombination"/>
    <property type="evidence" value="ECO:0007669"/>
    <property type="project" value="TreeGrafter"/>
</dbReference>
<dbReference type="PANTHER" id="PTHR12132:SF1">
    <property type="entry name" value="DNA REPAIR PROTEIN RAD52 HOMOLOG"/>
    <property type="match status" value="1"/>
</dbReference>